<feature type="region of interest" description="Disordered" evidence="1">
    <location>
        <begin position="78"/>
        <end position="106"/>
    </location>
</feature>
<reference evidence="2" key="2">
    <citation type="submission" date="2020-09" db="EMBL/GenBank/DDBJ databases">
        <authorList>
            <person name="Sun Q."/>
            <person name="Ohkuma M."/>
        </authorList>
    </citation>
    <scope>NUCLEOTIDE SEQUENCE</scope>
    <source>
        <strain evidence="2">JCM 4059</strain>
    </source>
</reference>
<comment type="caution">
    <text evidence="2">The sequence shown here is derived from an EMBL/GenBank/DDBJ whole genome shotgun (WGS) entry which is preliminary data.</text>
</comment>
<dbReference type="EMBL" id="BNBD01000002">
    <property type="protein sequence ID" value="GHF33860.1"/>
    <property type="molecule type" value="Genomic_DNA"/>
</dbReference>
<protein>
    <submittedName>
        <fullName evidence="2">Uncharacterized protein</fullName>
    </submittedName>
</protein>
<feature type="compositionally biased region" description="Pro residues" evidence="1">
    <location>
        <begin position="430"/>
        <end position="442"/>
    </location>
</feature>
<evidence type="ECO:0000256" key="1">
    <source>
        <dbReference type="SAM" id="MobiDB-lite"/>
    </source>
</evidence>
<feature type="region of interest" description="Disordered" evidence="1">
    <location>
        <begin position="138"/>
        <end position="166"/>
    </location>
</feature>
<organism evidence="2 3">
    <name type="scientific">Streptomyces mashuensis</name>
    <dbReference type="NCBI Taxonomy" id="33904"/>
    <lineage>
        <taxon>Bacteria</taxon>
        <taxon>Bacillati</taxon>
        <taxon>Actinomycetota</taxon>
        <taxon>Actinomycetes</taxon>
        <taxon>Kitasatosporales</taxon>
        <taxon>Streptomycetaceae</taxon>
        <taxon>Streptomyces</taxon>
    </lineage>
</organism>
<name>A0A919EA79_9ACTN</name>
<feature type="compositionally biased region" description="Pro residues" evidence="1">
    <location>
        <begin position="450"/>
        <end position="460"/>
    </location>
</feature>
<dbReference type="RefSeq" id="WP_190128515.1">
    <property type="nucleotide sequence ID" value="NZ_BNBD01000002.1"/>
</dbReference>
<keyword evidence="3" id="KW-1185">Reference proteome</keyword>
<feature type="compositionally biased region" description="Basic and acidic residues" evidence="1">
    <location>
        <begin position="412"/>
        <end position="429"/>
    </location>
</feature>
<feature type="compositionally biased region" description="Pro residues" evidence="1">
    <location>
        <begin position="469"/>
        <end position="489"/>
    </location>
</feature>
<dbReference type="Proteomes" id="UP000638313">
    <property type="component" value="Unassembled WGS sequence"/>
</dbReference>
<reference evidence="2" key="1">
    <citation type="journal article" date="2014" name="Int. J. Syst. Evol. Microbiol.">
        <title>Complete genome sequence of Corynebacterium casei LMG S-19264T (=DSM 44701T), isolated from a smear-ripened cheese.</title>
        <authorList>
            <consortium name="US DOE Joint Genome Institute (JGI-PGF)"/>
            <person name="Walter F."/>
            <person name="Albersmeier A."/>
            <person name="Kalinowski J."/>
            <person name="Ruckert C."/>
        </authorList>
    </citation>
    <scope>NUCLEOTIDE SEQUENCE</scope>
    <source>
        <strain evidence="2">JCM 4059</strain>
    </source>
</reference>
<sequence>MTPSVPRIKIHVLAPDAHDDDVPLTDVGVVNMDGERHLFLSPQSFYSAVRQVSAAMPDLPLEQVERLVRDHCEFKDFDELLGPTEPAPPVDLPPHTEEPAAPAGPRGRAKKWVIAAALLPALAGSWALGHVTGANSASTAASAQDGGTARSKAAKDNRNLGPEPFTAPDFKDFSLAGKISCSPIDDLEAECTDSDGMVMATKAATGPDSTIFTFSYGKERLGLRIFGTAEYAKTWAMQDASRELYPNMVLSGRYVLWGTDEERLKDYEGELLAAAKKSAGAAHQATSMGHAEPLPPRLAALTLGTLGLDEQDVHTILYAPQDATVDAPVLLAARAVLGVPDASPSVVKPGEQDIVALAAGLEPPPATGPDTRASTASSGTDPGSGTNSTGSSSGEPTETAPATVPDPSPDQKPVESEQTQKPEEPKPEPTPEPTPQPEPEPTPQSKAEPTPQPEPTPVEPEGPSTTPVEPAPAEPAPPVTETPAPPSEPGPDQTQPPTGGAAQEPPTSSGQASSNGEDGELLALPQAWIAPAA</sequence>
<accession>A0A919EA79</accession>
<feature type="compositionally biased region" description="Polar residues" evidence="1">
    <location>
        <begin position="505"/>
        <end position="516"/>
    </location>
</feature>
<gene>
    <name evidence="2" type="ORF">GCM10010218_13730</name>
</gene>
<feature type="region of interest" description="Disordered" evidence="1">
    <location>
        <begin position="360"/>
        <end position="533"/>
    </location>
</feature>
<evidence type="ECO:0000313" key="2">
    <source>
        <dbReference type="EMBL" id="GHF33860.1"/>
    </source>
</evidence>
<feature type="compositionally biased region" description="Low complexity" evidence="1">
    <location>
        <begin position="377"/>
        <end position="399"/>
    </location>
</feature>
<proteinExistence type="predicted"/>
<evidence type="ECO:0000313" key="3">
    <source>
        <dbReference type="Proteomes" id="UP000638313"/>
    </source>
</evidence>
<dbReference type="AlphaFoldDB" id="A0A919EA79"/>
<feature type="compositionally biased region" description="Low complexity" evidence="1">
    <location>
        <begin position="490"/>
        <end position="500"/>
    </location>
</feature>